<organism evidence="1 2">
    <name type="scientific">Gemmata massiliana</name>
    <dbReference type="NCBI Taxonomy" id="1210884"/>
    <lineage>
        <taxon>Bacteria</taxon>
        <taxon>Pseudomonadati</taxon>
        <taxon>Planctomycetota</taxon>
        <taxon>Planctomycetia</taxon>
        <taxon>Gemmatales</taxon>
        <taxon>Gemmataceae</taxon>
        <taxon>Gemmata</taxon>
    </lineage>
</organism>
<dbReference type="KEGG" id="gms:SOIL9_31740"/>
<dbReference type="InterPro" id="IPR021516">
    <property type="entry name" value="DUF3179"/>
</dbReference>
<dbReference type="EMBL" id="LR593886">
    <property type="protein sequence ID" value="VTR94540.1"/>
    <property type="molecule type" value="Genomic_DNA"/>
</dbReference>
<keyword evidence="2" id="KW-1185">Reference proteome</keyword>
<dbReference type="AlphaFoldDB" id="A0A6P2D539"/>
<dbReference type="Proteomes" id="UP000464178">
    <property type="component" value="Chromosome"/>
</dbReference>
<proteinExistence type="predicted"/>
<dbReference type="Pfam" id="PF11376">
    <property type="entry name" value="DUF3179"/>
    <property type="match status" value="1"/>
</dbReference>
<accession>A0A6P2D539</accession>
<gene>
    <name evidence="1" type="ORF">SOIL9_31740</name>
</gene>
<sequence length="200" mass="21778">MFRSPWIGIAGLVLVVSGVFAVTIWFGDTTGVSGEAHTEFSPTPAPTRSAIIRLAEDAPVVGVSIGGRHRAYVLQAFMSPSTYIYNDMLGPVPVTVAFCNLNNCVQVYTAPDRDKPLDVKVVGADPTNVRSMSLKIGDYLYSHQSSAPIKLGDPAFPYIVTEYKRTTWSEWRKGHPDTDLYLGNLPLAPPDETTPLAPRP</sequence>
<evidence type="ECO:0000313" key="1">
    <source>
        <dbReference type="EMBL" id="VTR94540.1"/>
    </source>
</evidence>
<protein>
    <submittedName>
        <fullName evidence="1">: DUF3179</fullName>
    </submittedName>
</protein>
<evidence type="ECO:0000313" key="2">
    <source>
        <dbReference type="Proteomes" id="UP000464178"/>
    </source>
</evidence>
<dbReference type="RefSeq" id="WP_162669058.1">
    <property type="nucleotide sequence ID" value="NZ_LR593886.1"/>
</dbReference>
<name>A0A6P2D539_9BACT</name>
<reference evidence="1 2" key="1">
    <citation type="submission" date="2019-05" db="EMBL/GenBank/DDBJ databases">
        <authorList>
            <consortium name="Science for Life Laboratories"/>
        </authorList>
    </citation>
    <scope>NUCLEOTIDE SEQUENCE [LARGE SCALE GENOMIC DNA]</scope>
    <source>
        <strain evidence="1">Soil9</strain>
    </source>
</reference>